<evidence type="ECO:0000256" key="1">
    <source>
        <dbReference type="SAM" id="SignalP"/>
    </source>
</evidence>
<protein>
    <submittedName>
        <fullName evidence="2">Uncharacterized protein</fullName>
    </submittedName>
</protein>
<comment type="caution">
    <text evidence="2">The sequence shown here is derived from an EMBL/GenBank/DDBJ whole genome shotgun (WGS) entry which is preliminary data.</text>
</comment>
<keyword evidence="1" id="KW-0732">Signal</keyword>
<dbReference type="EMBL" id="CAJNOO010008124">
    <property type="protein sequence ID" value="CAF1478278.1"/>
    <property type="molecule type" value="Genomic_DNA"/>
</dbReference>
<reference evidence="2" key="1">
    <citation type="submission" date="2021-02" db="EMBL/GenBank/DDBJ databases">
        <authorList>
            <person name="Nowell W R."/>
        </authorList>
    </citation>
    <scope>NUCLEOTIDE SEQUENCE</scope>
</reference>
<organism evidence="2 3">
    <name type="scientific">Rotaria sordida</name>
    <dbReference type="NCBI Taxonomy" id="392033"/>
    <lineage>
        <taxon>Eukaryota</taxon>
        <taxon>Metazoa</taxon>
        <taxon>Spiralia</taxon>
        <taxon>Gnathifera</taxon>
        <taxon>Rotifera</taxon>
        <taxon>Eurotatoria</taxon>
        <taxon>Bdelloidea</taxon>
        <taxon>Philodinida</taxon>
        <taxon>Philodinidae</taxon>
        <taxon>Rotaria</taxon>
    </lineage>
</organism>
<dbReference type="Proteomes" id="UP000663882">
    <property type="component" value="Unassembled WGS sequence"/>
</dbReference>
<feature type="signal peptide" evidence="1">
    <location>
        <begin position="1"/>
        <end position="21"/>
    </location>
</feature>
<accession>A0A815RL73</accession>
<sequence>MDKNKTVVYLFFILALSTTWSNGIGTVESIQFVPGSNKGTCRHLWKISPGGSDNYCNNYPGDPNNADYEPKWGIYGPCAVDKYARLVIEGPPYGGAQWALHMDAQWDGKGFVLNGTWVYQGK</sequence>
<gene>
    <name evidence="2" type="ORF">RFH988_LOCUS37871</name>
</gene>
<dbReference type="AlphaFoldDB" id="A0A815RL73"/>
<evidence type="ECO:0000313" key="2">
    <source>
        <dbReference type="EMBL" id="CAF1478278.1"/>
    </source>
</evidence>
<proteinExistence type="predicted"/>
<name>A0A815RL73_9BILA</name>
<feature type="chain" id="PRO_5032383826" evidence="1">
    <location>
        <begin position="22"/>
        <end position="122"/>
    </location>
</feature>
<evidence type="ECO:0000313" key="3">
    <source>
        <dbReference type="Proteomes" id="UP000663882"/>
    </source>
</evidence>